<reference evidence="1 2" key="1">
    <citation type="submission" date="2016-12" db="EMBL/GenBank/DDBJ databases">
        <authorList>
            <person name="Song W.-J."/>
            <person name="Kurnit D.M."/>
        </authorList>
    </citation>
    <scope>NUCLEOTIDE SEQUENCE [LARGE SCALE GENOMIC DNA]</scope>
    <source>
        <strain evidence="1 2">CGB1038-1_S1</strain>
    </source>
</reference>
<accession>A0A1V2UIF6</accession>
<gene>
    <name evidence="1" type="ORF">BTN92_08455</name>
</gene>
<evidence type="ECO:0000313" key="2">
    <source>
        <dbReference type="Proteomes" id="UP000189299"/>
    </source>
</evidence>
<dbReference type="AlphaFoldDB" id="A0A1V2UIF6"/>
<proteinExistence type="predicted"/>
<comment type="caution">
    <text evidence="1">The sequence shown here is derived from an EMBL/GenBank/DDBJ whole genome shotgun (WGS) entry which is preliminary data.</text>
</comment>
<evidence type="ECO:0000313" key="1">
    <source>
        <dbReference type="EMBL" id="ONN43090.1"/>
    </source>
</evidence>
<dbReference type="EMBL" id="MSTR01000007">
    <property type="protein sequence ID" value="ONN43090.1"/>
    <property type="molecule type" value="Genomic_DNA"/>
</dbReference>
<dbReference type="Proteomes" id="UP000189299">
    <property type="component" value="Unassembled WGS sequence"/>
</dbReference>
<organism evidence="1 2">
    <name type="scientific">Enterococcus mundtii</name>
    <dbReference type="NCBI Taxonomy" id="53346"/>
    <lineage>
        <taxon>Bacteria</taxon>
        <taxon>Bacillati</taxon>
        <taxon>Bacillota</taxon>
        <taxon>Bacilli</taxon>
        <taxon>Lactobacillales</taxon>
        <taxon>Enterococcaceae</taxon>
        <taxon>Enterococcus</taxon>
    </lineage>
</organism>
<sequence>MIYAFCRSSKLIMLTLIFFMSLNKQNLAIYIDVVKAIFEILDTLILVKESHKKSLDHFKLLMLISM</sequence>
<protein>
    <submittedName>
        <fullName evidence="1">Uncharacterized protein</fullName>
    </submittedName>
</protein>
<name>A0A1V2UIF6_ENTMU</name>